<evidence type="ECO:0000313" key="2">
    <source>
        <dbReference type="EMBL" id="CAL4235796.1"/>
    </source>
</evidence>
<dbReference type="InterPro" id="IPR036179">
    <property type="entry name" value="Ig-like_dom_sf"/>
</dbReference>
<feature type="non-terminal residue" evidence="2">
    <location>
        <position position="115"/>
    </location>
</feature>
<dbReference type="InterPro" id="IPR007110">
    <property type="entry name" value="Ig-like_dom"/>
</dbReference>
<sequence length="115" mass="13320">ITYPCNIHHRTLCEDLGPLLFNDDEAFVNINEKIELDCGIRRDYLYCRWEKDTNIIKIEDVNKGMFIGISHPEKTTNNQCGIVIDKATIEDEGIWTCKIYTLATVLERNKTVTLK</sequence>
<dbReference type="Gene3D" id="2.60.40.10">
    <property type="entry name" value="Immunoglobulins"/>
    <property type="match status" value="1"/>
</dbReference>
<evidence type="ECO:0000313" key="3">
    <source>
        <dbReference type="Proteomes" id="UP001497623"/>
    </source>
</evidence>
<reference evidence="2 3" key="1">
    <citation type="submission" date="2024-05" db="EMBL/GenBank/DDBJ databases">
        <authorList>
            <person name="Wallberg A."/>
        </authorList>
    </citation>
    <scope>NUCLEOTIDE SEQUENCE [LARGE SCALE GENOMIC DNA]</scope>
</reference>
<dbReference type="EMBL" id="CAXKWB010115667">
    <property type="protein sequence ID" value="CAL4235796.1"/>
    <property type="molecule type" value="Genomic_DNA"/>
</dbReference>
<proteinExistence type="predicted"/>
<accession>A0AAV2SPH8</accession>
<name>A0AAV2SPH8_MEGNR</name>
<protein>
    <recommendedName>
        <fullName evidence="1">Ig-like domain-containing protein</fullName>
    </recommendedName>
</protein>
<feature type="domain" description="Ig-like" evidence="1">
    <location>
        <begin position="18"/>
        <end position="113"/>
    </location>
</feature>
<dbReference type="PROSITE" id="PS50835">
    <property type="entry name" value="IG_LIKE"/>
    <property type="match status" value="1"/>
</dbReference>
<gene>
    <name evidence="2" type="ORF">MNOR_LOCUS40104</name>
</gene>
<organism evidence="2 3">
    <name type="scientific">Meganyctiphanes norvegica</name>
    <name type="common">Northern krill</name>
    <name type="synonym">Thysanopoda norvegica</name>
    <dbReference type="NCBI Taxonomy" id="48144"/>
    <lineage>
        <taxon>Eukaryota</taxon>
        <taxon>Metazoa</taxon>
        <taxon>Ecdysozoa</taxon>
        <taxon>Arthropoda</taxon>
        <taxon>Crustacea</taxon>
        <taxon>Multicrustacea</taxon>
        <taxon>Malacostraca</taxon>
        <taxon>Eumalacostraca</taxon>
        <taxon>Eucarida</taxon>
        <taxon>Euphausiacea</taxon>
        <taxon>Euphausiidae</taxon>
        <taxon>Meganyctiphanes</taxon>
    </lineage>
</organism>
<dbReference type="AlphaFoldDB" id="A0AAV2SPH8"/>
<keyword evidence="3" id="KW-1185">Reference proteome</keyword>
<dbReference type="InterPro" id="IPR013783">
    <property type="entry name" value="Ig-like_fold"/>
</dbReference>
<evidence type="ECO:0000259" key="1">
    <source>
        <dbReference type="PROSITE" id="PS50835"/>
    </source>
</evidence>
<dbReference type="SUPFAM" id="SSF48726">
    <property type="entry name" value="Immunoglobulin"/>
    <property type="match status" value="1"/>
</dbReference>
<comment type="caution">
    <text evidence="2">The sequence shown here is derived from an EMBL/GenBank/DDBJ whole genome shotgun (WGS) entry which is preliminary data.</text>
</comment>
<dbReference type="Proteomes" id="UP001497623">
    <property type="component" value="Unassembled WGS sequence"/>
</dbReference>
<feature type="non-terminal residue" evidence="2">
    <location>
        <position position="1"/>
    </location>
</feature>